<evidence type="ECO:0000256" key="1">
    <source>
        <dbReference type="SAM" id="MobiDB-lite"/>
    </source>
</evidence>
<evidence type="ECO:0000313" key="3">
    <source>
        <dbReference type="RefSeq" id="XP_019786224.2"/>
    </source>
</evidence>
<proteinExistence type="predicted"/>
<feature type="compositionally biased region" description="Basic residues" evidence="1">
    <location>
        <begin position="227"/>
        <end position="236"/>
    </location>
</feature>
<dbReference type="Proteomes" id="UP000245320">
    <property type="component" value="Chromosome 15"/>
</dbReference>
<feature type="compositionally biased region" description="Basic and acidic residues" evidence="1">
    <location>
        <begin position="166"/>
        <end position="187"/>
    </location>
</feature>
<name>A0A2U4AZI1_TURTR</name>
<feature type="region of interest" description="Disordered" evidence="1">
    <location>
        <begin position="202"/>
        <end position="242"/>
    </location>
</feature>
<dbReference type="RefSeq" id="XP_019786224.2">
    <property type="nucleotide sequence ID" value="XM_019930665.2"/>
</dbReference>
<sequence length="307" mass="34199">MAPLGNSLLSLKWSKSLGEENLVVEEFHLELKEQLRELSVSARNLPPLVPWDGGPSLYLLPCLPRIPRRQTHTQADSSVLADLSRAISWGLGQRFRDIKVLPGSLLLPSCCTGLTASWSQDGSLASGFWTQEVGGWPRQRETREENLPEAHSAISFCLSPCPPPNGDHRSPPEIKELTPGTRREEGRPWASFQGHAHMEVWSTHSTPQPGPAHTPSKPQGSTEKPRSTRRPHRYRRGSPPGSNDITLLLSVVTELGWVARHFPCLSPPSRERAWRLPLGLWKGYLDTGCPPSLNLSFIISKTWQSQF</sequence>
<evidence type="ECO:0000313" key="2">
    <source>
        <dbReference type="Proteomes" id="UP000245320"/>
    </source>
</evidence>
<accession>A0A2U4AZI1</accession>
<organism evidence="2 3">
    <name type="scientific">Tursiops truncatus</name>
    <name type="common">Atlantic bottle-nosed dolphin</name>
    <name type="synonym">Delphinus truncatus</name>
    <dbReference type="NCBI Taxonomy" id="9739"/>
    <lineage>
        <taxon>Eukaryota</taxon>
        <taxon>Metazoa</taxon>
        <taxon>Chordata</taxon>
        <taxon>Craniata</taxon>
        <taxon>Vertebrata</taxon>
        <taxon>Euteleostomi</taxon>
        <taxon>Mammalia</taxon>
        <taxon>Eutheria</taxon>
        <taxon>Laurasiatheria</taxon>
        <taxon>Artiodactyla</taxon>
        <taxon>Whippomorpha</taxon>
        <taxon>Cetacea</taxon>
        <taxon>Odontoceti</taxon>
        <taxon>Delphinidae</taxon>
        <taxon>Tursiops</taxon>
    </lineage>
</organism>
<dbReference type="OrthoDB" id="10622070at2759"/>
<protein>
    <submittedName>
        <fullName evidence="3">Uncharacterized protein LOC109549221</fullName>
    </submittedName>
</protein>
<dbReference type="InParanoid" id="A0A2U4AZI1"/>
<dbReference type="AlphaFoldDB" id="A0A2U4AZI1"/>
<reference evidence="3" key="1">
    <citation type="submission" date="2025-08" db="UniProtKB">
        <authorList>
            <consortium name="RefSeq"/>
        </authorList>
    </citation>
    <scope>IDENTIFICATION</scope>
    <source>
        <tissue evidence="3">Spleen</tissue>
    </source>
</reference>
<keyword evidence="2" id="KW-1185">Reference proteome</keyword>
<feature type="region of interest" description="Disordered" evidence="1">
    <location>
        <begin position="159"/>
        <end position="187"/>
    </location>
</feature>
<gene>
    <name evidence="3" type="primary">LOC109549221</name>
</gene>